<proteinExistence type="predicted"/>
<feature type="region of interest" description="Disordered" evidence="1">
    <location>
        <begin position="388"/>
        <end position="408"/>
    </location>
</feature>
<evidence type="ECO:0000313" key="2">
    <source>
        <dbReference type="EMBL" id="KKM68755.1"/>
    </source>
</evidence>
<name>A0A0F9LWK9_9ZZZZ</name>
<comment type="caution">
    <text evidence="2">The sequence shown here is derived from an EMBL/GenBank/DDBJ whole genome shotgun (WGS) entry which is preliminary data.</text>
</comment>
<dbReference type="InterPro" id="IPR006427">
    <property type="entry name" value="Portal_HK97"/>
</dbReference>
<dbReference type="Pfam" id="PF04860">
    <property type="entry name" value="Phage_portal"/>
    <property type="match status" value="1"/>
</dbReference>
<organism evidence="2">
    <name type="scientific">marine sediment metagenome</name>
    <dbReference type="NCBI Taxonomy" id="412755"/>
    <lineage>
        <taxon>unclassified sequences</taxon>
        <taxon>metagenomes</taxon>
        <taxon>ecological metagenomes</taxon>
    </lineage>
</organism>
<dbReference type="InterPro" id="IPR006944">
    <property type="entry name" value="Phage/GTA_portal"/>
</dbReference>
<dbReference type="AlphaFoldDB" id="A0A0F9LWK9"/>
<reference evidence="2" key="1">
    <citation type="journal article" date="2015" name="Nature">
        <title>Complex archaea that bridge the gap between prokaryotes and eukaryotes.</title>
        <authorList>
            <person name="Spang A."/>
            <person name="Saw J.H."/>
            <person name="Jorgensen S.L."/>
            <person name="Zaremba-Niedzwiedzka K."/>
            <person name="Martijn J."/>
            <person name="Lind A.E."/>
            <person name="van Eijk R."/>
            <person name="Schleper C."/>
            <person name="Guy L."/>
            <person name="Ettema T.J."/>
        </authorList>
    </citation>
    <scope>NUCLEOTIDE SEQUENCE</scope>
</reference>
<evidence type="ECO:0008006" key="3">
    <source>
        <dbReference type="Google" id="ProtNLM"/>
    </source>
</evidence>
<gene>
    <name evidence="2" type="ORF">LCGC14_1457710</name>
</gene>
<accession>A0A0F9LWK9</accession>
<sequence length="503" mass="57221">MGGIATLFEKRSTSSSPSQWFIDWVRGGEPSSSGVSVSEKTALMYSPFWAAVRIISGTLGFLPFLVYRKQKEGKERNTDHPAYELLHNRPNEFMDALTFKETRQAHALTYGNGYAEIQRNAAGKPVALWPLLPDRTWRRVADDGTLFYEVRTQKGETFLLLDENVLHIKGLGFDGYTGYNVVQMQREAIGYGIAVKQYAGRFFSGDATPGGVLEHPQTLTKNARDNLYDSWNSRHSGLSNKHRLQILEEGMKYNPIGVSPEQAQSLEVQKYTVDDCARIFNIPPHKLASMDRSTFSNIEEQNIDFVSSTMMYWFRKWEEECNFKLFKESERKTMFCEILAEGLLRGKAEQRNKGYAAARQWGWLSVNDIRRLENMNTIGPEGDIYLEPLNMKPAGEDDPDREPPDNDADRAHLILISNQFKRVITACRKGGYTPRRRSWAEMIMVETIDAYASVRGTDILEARDVLRLLLDEYVCKGVPLEDSHADIFANRIITELGGNHADT</sequence>
<dbReference type="EMBL" id="LAZR01010113">
    <property type="protein sequence ID" value="KKM68755.1"/>
    <property type="molecule type" value="Genomic_DNA"/>
</dbReference>
<protein>
    <recommendedName>
        <fullName evidence="3">Phage portal protein</fullName>
    </recommendedName>
</protein>
<evidence type="ECO:0000256" key="1">
    <source>
        <dbReference type="SAM" id="MobiDB-lite"/>
    </source>
</evidence>
<dbReference type="NCBIfam" id="TIGR01537">
    <property type="entry name" value="portal_HK97"/>
    <property type="match status" value="1"/>
</dbReference>